<reference evidence="1 2" key="1">
    <citation type="submission" date="2014-06" db="EMBL/GenBank/DDBJ databases">
        <authorList>
            <person name="Swart Estienne"/>
        </authorList>
    </citation>
    <scope>NUCLEOTIDE SEQUENCE [LARGE SCALE GENOMIC DNA]</scope>
    <source>
        <strain evidence="1 2">130c</strain>
    </source>
</reference>
<accession>A0A078BD77</accession>
<dbReference type="InParanoid" id="A0A078BD77"/>
<evidence type="ECO:0000313" key="1">
    <source>
        <dbReference type="EMBL" id="CDW91538.1"/>
    </source>
</evidence>
<name>A0A078BD77_STYLE</name>
<dbReference type="EMBL" id="CCKQ01019519">
    <property type="protein sequence ID" value="CDW91538.1"/>
    <property type="molecule type" value="Genomic_DNA"/>
</dbReference>
<dbReference type="AlphaFoldDB" id="A0A078BD77"/>
<proteinExistence type="predicted"/>
<keyword evidence="2" id="KW-1185">Reference proteome</keyword>
<dbReference type="Gene3D" id="2.60.20.10">
    <property type="entry name" value="Crystallins"/>
    <property type="match status" value="1"/>
</dbReference>
<sequence>MAIQVFKNDYFEGETLTFKGPDKIDLLTYENGRWNDQIGSIIVIGMESVQIVGYWVKILSSNDEITTSIEQTSGIDKSQTTENELSASMTAGFQFGSDTLGSTTSVSTSVGTAIRDTVSQTLSSSKTRKIEAKCTNPNKVKITLWQWSMTGKKNGELVMELTDNEFICKKGSTPPKCPVGFCDDKDPQCETCIPGTFN</sequence>
<protein>
    <submittedName>
        <fullName evidence="1">Uncharacterized protein</fullName>
    </submittedName>
</protein>
<dbReference type="Proteomes" id="UP000039865">
    <property type="component" value="Unassembled WGS sequence"/>
</dbReference>
<gene>
    <name evidence="1" type="primary">Contig6003.g6428</name>
    <name evidence="1" type="ORF">STYLEM_20694</name>
</gene>
<evidence type="ECO:0000313" key="2">
    <source>
        <dbReference type="Proteomes" id="UP000039865"/>
    </source>
</evidence>
<organism evidence="1 2">
    <name type="scientific">Stylonychia lemnae</name>
    <name type="common">Ciliate</name>
    <dbReference type="NCBI Taxonomy" id="5949"/>
    <lineage>
        <taxon>Eukaryota</taxon>
        <taxon>Sar</taxon>
        <taxon>Alveolata</taxon>
        <taxon>Ciliophora</taxon>
        <taxon>Intramacronucleata</taxon>
        <taxon>Spirotrichea</taxon>
        <taxon>Stichotrichia</taxon>
        <taxon>Sporadotrichida</taxon>
        <taxon>Oxytrichidae</taxon>
        <taxon>Stylonychinae</taxon>
        <taxon>Stylonychia</taxon>
    </lineage>
</organism>